<dbReference type="OrthoDB" id="5411141at2759"/>
<feature type="region of interest" description="Disordered" evidence="1">
    <location>
        <begin position="244"/>
        <end position="273"/>
    </location>
</feature>
<dbReference type="EMBL" id="LFRF01000011">
    <property type="protein sequence ID" value="KND90786.1"/>
    <property type="molecule type" value="Genomic_DNA"/>
</dbReference>
<evidence type="ECO:0000313" key="4">
    <source>
        <dbReference type="Proteomes" id="UP000036947"/>
    </source>
</evidence>
<evidence type="ECO:0000256" key="1">
    <source>
        <dbReference type="SAM" id="MobiDB-lite"/>
    </source>
</evidence>
<sequence length="420" mass="46282">MAQPPPVNNANSKFSPSTPLYEVTKCSSITSSTVIPESTTSVLLTVATPTPTGRSLISLTPIITGPITVLSSGARKGVGVLPTEVPVVFVKQPSLSTSTATSYYSYETAESDEMKENHPHPYDDPHANTEKALIAVGSVVPGATIITFFVFWLAWKCFKTQGRKHGFRNWKPSLSASPLLDKPKQLMMDLASRVPVLKKRLTKRSWTNIDKPYDHAVWEKKLPAPDARLENPRGITVHTAITTRSENEEPRHASARGNVPNHSSTIQPQFNQTLPSNYQVPYNRMSDISSLSSGFGDGDITFPPANSNATTINTTYLVVPAPVAQRSSVSDTSQRRDTMYTEASEDSVPRFRSINSWVRQQTGWVKRAKQDEMVASNAPPVPSMPPEQEFRLMMPDGEEPRRVDVTMGSSGMALHVEFER</sequence>
<name>A0A0L0N9Q4_TOLOC</name>
<evidence type="ECO:0000313" key="3">
    <source>
        <dbReference type="EMBL" id="KND90786.1"/>
    </source>
</evidence>
<evidence type="ECO:0000256" key="2">
    <source>
        <dbReference type="SAM" id="Phobius"/>
    </source>
</evidence>
<comment type="caution">
    <text evidence="3">The sequence shown here is derived from an EMBL/GenBank/DDBJ whole genome shotgun (WGS) entry which is preliminary data.</text>
</comment>
<reference evidence="3 4" key="1">
    <citation type="journal article" date="2015" name="BMC Genomics">
        <title>The genome of the truffle-parasite Tolypocladium ophioglossoides and the evolution of antifungal peptaibiotics.</title>
        <authorList>
            <person name="Quandt C.A."/>
            <person name="Bushley K.E."/>
            <person name="Spatafora J.W."/>
        </authorList>
    </citation>
    <scope>NUCLEOTIDE SEQUENCE [LARGE SCALE GENOMIC DNA]</scope>
    <source>
        <strain evidence="3 4">CBS 100239</strain>
    </source>
</reference>
<protein>
    <submittedName>
        <fullName evidence="3">Uncharacterized protein</fullName>
    </submittedName>
</protein>
<keyword evidence="2" id="KW-0812">Transmembrane</keyword>
<proteinExistence type="predicted"/>
<dbReference type="Proteomes" id="UP000036947">
    <property type="component" value="Unassembled WGS sequence"/>
</dbReference>
<feature type="transmembrane region" description="Helical" evidence="2">
    <location>
        <begin position="132"/>
        <end position="155"/>
    </location>
</feature>
<keyword evidence="2" id="KW-1133">Transmembrane helix</keyword>
<dbReference type="AlphaFoldDB" id="A0A0L0N9Q4"/>
<dbReference type="STRING" id="1163406.A0A0L0N9Q4"/>
<feature type="compositionally biased region" description="Polar residues" evidence="1">
    <location>
        <begin position="260"/>
        <end position="273"/>
    </location>
</feature>
<gene>
    <name evidence="3" type="ORF">TOPH_04502</name>
</gene>
<accession>A0A0L0N9Q4</accession>
<keyword evidence="2" id="KW-0472">Membrane</keyword>
<keyword evidence="4" id="KW-1185">Reference proteome</keyword>
<organism evidence="3 4">
    <name type="scientific">Tolypocladium ophioglossoides (strain CBS 100239)</name>
    <name type="common">Snaketongue truffleclub</name>
    <name type="synonym">Elaphocordyceps ophioglossoides</name>
    <dbReference type="NCBI Taxonomy" id="1163406"/>
    <lineage>
        <taxon>Eukaryota</taxon>
        <taxon>Fungi</taxon>
        <taxon>Dikarya</taxon>
        <taxon>Ascomycota</taxon>
        <taxon>Pezizomycotina</taxon>
        <taxon>Sordariomycetes</taxon>
        <taxon>Hypocreomycetidae</taxon>
        <taxon>Hypocreales</taxon>
        <taxon>Ophiocordycipitaceae</taxon>
        <taxon>Tolypocladium</taxon>
    </lineage>
</organism>